<gene>
    <name evidence="1" type="ORF">LEP1GSC125_0806</name>
</gene>
<evidence type="ECO:0000313" key="2">
    <source>
        <dbReference type="Proteomes" id="UP000001343"/>
    </source>
</evidence>
<evidence type="ECO:0000313" key="1">
    <source>
        <dbReference type="EMBL" id="EKS02037.1"/>
    </source>
</evidence>
<comment type="caution">
    <text evidence="1">The sequence shown here is derived from an EMBL/GenBank/DDBJ whole genome shotgun (WGS) entry which is preliminary data.</text>
</comment>
<accession>A0AA87MT30</accession>
<reference evidence="1 2" key="1">
    <citation type="journal article" date="2014" name="Int. J. Syst. Evol. Microbiol.">
        <title>Leptospira mayottensis sp. nov., a pathogenic species of the genus Leptospira isolated from humans.</title>
        <authorList>
            <person name="Bourhy P."/>
            <person name="Collet L."/>
            <person name="Brisse S."/>
            <person name="Picardeau M."/>
        </authorList>
    </citation>
    <scope>NUCLEOTIDE SEQUENCE [LARGE SCALE GENOMIC DNA]</scope>
    <source>
        <strain evidence="1 2">200901122</strain>
    </source>
</reference>
<dbReference type="AlphaFoldDB" id="A0AA87MT30"/>
<protein>
    <submittedName>
        <fullName evidence="1">Uncharacterized protein</fullName>
    </submittedName>
</protein>
<dbReference type="EMBL" id="AKWM02000002">
    <property type="protein sequence ID" value="EKS02037.1"/>
    <property type="molecule type" value="Genomic_DNA"/>
</dbReference>
<name>A0AA87MT30_9LEPT</name>
<sequence>MDFYYSDAWKEYCNKIISKVRMLDLLQKSQRFWIRCNFVRTSISLQKSSLNFWYHFHASK</sequence>
<organism evidence="1 2">
    <name type="scientific">Leptospira mayottensis 200901122</name>
    <dbReference type="NCBI Taxonomy" id="1193010"/>
    <lineage>
        <taxon>Bacteria</taxon>
        <taxon>Pseudomonadati</taxon>
        <taxon>Spirochaetota</taxon>
        <taxon>Spirochaetia</taxon>
        <taxon>Leptospirales</taxon>
        <taxon>Leptospiraceae</taxon>
        <taxon>Leptospira</taxon>
    </lineage>
</organism>
<proteinExistence type="predicted"/>
<dbReference type="Proteomes" id="UP000001343">
    <property type="component" value="Unassembled WGS sequence"/>
</dbReference>